<accession>A0ABQ9CQ73</accession>
<dbReference type="Proteomes" id="UP001145742">
    <property type="component" value="Unassembled WGS sequence"/>
</dbReference>
<reference evidence="1" key="1">
    <citation type="submission" date="2019-10" db="EMBL/GenBank/DDBJ databases">
        <authorList>
            <person name="Soares A.E.R."/>
            <person name="Aleixo A."/>
            <person name="Schneider P."/>
            <person name="Miyaki C.Y."/>
            <person name="Schneider M.P."/>
            <person name="Mello C."/>
            <person name="Vasconcelos A.T.R."/>
        </authorList>
    </citation>
    <scope>NUCLEOTIDE SEQUENCE</scope>
    <source>
        <tissue evidence="1">Muscle</tissue>
    </source>
</reference>
<sequence>MFFSKENDTVEMRKLMDQALLEAMLRHMENRKVSRSPPHDSTKGKSCLTSLEDIYNGVTTPVDKGRATGVIYPDFCKVFDMTPPPSILLSKLERDGFDG</sequence>
<evidence type="ECO:0000313" key="1">
    <source>
        <dbReference type="EMBL" id="KAJ7406603.1"/>
    </source>
</evidence>
<dbReference type="EMBL" id="WHWB01034642">
    <property type="protein sequence ID" value="KAJ7406603.1"/>
    <property type="molecule type" value="Genomic_DNA"/>
</dbReference>
<protein>
    <submittedName>
        <fullName evidence="1">Rna-directed dna polymerase from mobile element jockey-like</fullName>
    </submittedName>
</protein>
<keyword evidence="2" id="KW-1185">Reference proteome</keyword>
<evidence type="ECO:0000313" key="2">
    <source>
        <dbReference type="Proteomes" id="UP001145742"/>
    </source>
</evidence>
<organism evidence="1 2">
    <name type="scientific">Willisornis vidua</name>
    <name type="common">Xingu scale-backed antbird</name>
    <dbReference type="NCBI Taxonomy" id="1566151"/>
    <lineage>
        <taxon>Eukaryota</taxon>
        <taxon>Metazoa</taxon>
        <taxon>Chordata</taxon>
        <taxon>Craniata</taxon>
        <taxon>Vertebrata</taxon>
        <taxon>Euteleostomi</taxon>
        <taxon>Archelosauria</taxon>
        <taxon>Archosauria</taxon>
        <taxon>Dinosauria</taxon>
        <taxon>Saurischia</taxon>
        <taxon>Theropoda</taxon>
        <taxon>Coelurosauria</taxon>
        <taxon>Aves</taxon>
        <taxon>Neognathae</taxon>
        <taxon>Neoaves</taxon>
        <taxon>Telluraves</taxon>
        <taxon>Australaves</taxon>
        <taxon>Passeriformes</taxon>
        <taxon>Thamnophilidae</taxon>
        <taxon>Willisornis</taxon>
    </lineage>
</organism>
<gene>
    <name evidence="1" type="ORF">WISP_132897</name>
</gene>
<proteinExistence type="predicted"/>
<name>A0ABQ9CQ73_9PASS</name>
<comment type="caution">
    <text evidence="1">The sequence shown here is derived from an EMBL/GenBank/DDBJ whole genome shotgun (WGS) entry which is preliminary data.</text>
</comment>